<proteinExistence type="predicted"/>
<organism evidence="2 3">
    <name type="scientific">Pseudomonas syringae pv. syringae (strain B728a)</name>
    <dbReference type="NCBI Taxonomy" id="205918"/>
    <lineage>
        <taxon>Bacteria</taxon>
        <taxon>Pseudomonadati</taxon>
        <taxon>Pseudomonadota</taxon>
        <taxon>Gammaproteobacteria</taxon>
        <taxon>Pseudomonadales</taxon>
        <taxon>Pseudomonadaceae</taxon>
        <taxon>Pseudomonas</taxon>
        <taxon>Pseudomonas syringae</taxon>
    </lineage>
</organism>
<evidence type="ECO:0000259" key="1">
    <source>
        <dbReference type="Pfam" id="PF18734"/>
    </source>
</evidence>
<dbReference type="EMBL" id="CP000075">
    <property type="protein sequence ID" value="AAY37878.1"/>
    <property type="molecule type" value="Genomic_DNA"/>
</dbReference>
<dbReference type="Pfam" id="PF18734">
    <property type="entry name" value="HEPN_AbiU2"/>
    <property type="match status" value="1"/>
</dbReference>
<dbReference type="KEGG" id="psb:Psyr_2840"/>
<dbReference type="Proteomes" id="UP000000426">
    <property type="component" value="Chromosome"/>
</dbReference>
<name>Q4ZSJ4_PSEU2</name>
<evidence type="ECO:0000313" key="2">
    <source>
        <dbReference type="EMBL" id="AAY37878.1"/>
    </source>
</evidence>
<dbReference type="AlphaFoldDB" id="Q4ZSJ4"/>
<feature type="domain" description="HEPN AbiU2-like" evidence="1">
    <location>
        <begin position="40"/>
        <end position="154"/>
    </location>
</feature>
<dbReference type="InterPro" id="IPR040704">
    <property type="entry name" value="HEPN_AbiU2"/>
</dbReference>
<dbReference type="HOGENOM" id="CLU_1389206_0_0_6"/>
<gene>
    <name evidence="2" type="ordered locus">Psyr_2840</name>
</gene>
<dbReference type="eggNOG" id="ENOG5032PA3">
    <property type="taxonomic scope" value="Bacteria"/>
</dbReference>
<dbReference type="RefSeq" id="WP_011268025.1">
    <property type="nucleotide sequence ID" value="NC_007005.1"/>
</dbReference>
<protein>
    <recommendedName>
        <fullName evidence="1">HEPN AbiU2-like domain-containing protein</fullName>
    </recommendedName>
</protein>
<evidence type="ECO:0000313" key="3">
    <source>
        <dbReference type="Proteomes" id="UP000000426"/>
    </source>
</evidence>
<dbReference type="OrthoDB" id="7010572at2"/>
<sequence>MFDIRNAATDIALFLSFATEIRREAVLYEQMFCDESSVAVANDTFPDTLSVIRRCVFVSVVTRLCAMFDPPESMNRENFSFAHLKTKYSDHFSDELLQDCIDIEDRVRDLGIKGFRNKLIAHHDRLAVFGDENYVHNIEQNDLPELLDSIIDLFCSLIDAMPGRGEITMTGKGAGDFSDSDNGAALLLALAVGSKK</sequence>
<reference evidence="2 3" key="1">
    <citation type="journal article" date="2005" name="Proc. Natl. Acad. Sci. U.S.A.">
        <title>Comparison of the complete genome sequences of Pseudomonas syringae pv. syringae B728a and pv. tomato DC3000.</title>
        <authorList>
            <person name="Feil H."/>
            <person name="Feil W.S."/>
            <person name="Chain P."/>
            <person name="Larimer F."/>
            <person name="Dibartolo G."/>
            <person name="Copeland A."/>
            <person name="Lykidis A."/>
            <person name="Trong S."/>
            <person name="Nolan M."/>
            <person name="Goltsman E."/>
            <person name="Thiel J."/>
            <person name="Malfatti S."/>
            <person name="Loper J.E."/>
            <person name="Lapidus A."/>
            <person name="Detter J.C."/>
            <person name="Land M."/>
            <person name="Richardson P.M."/>
            <person name="Kyrpides N.C."/>
            <person name="Ivanova N."/>
            <person name="Lindow S.E."/>
        </authorList>
    </citation>
    <scope>NUCLEOTIDE SEQUENCE [LARGE SCALE GENOMIC DNA]</scope>
    <source>
        <strain evidence="2 3">B728a</strain>
    </source>
</reference>
<accession>Q4ZSJ4</accession>